<feature type="domain" description="Gylcosyl hydrolase 115 C-terminal" evidence="2">
    <location>
        <begin position="29"/>
        <end position="214"/>
    </location>
</feature>
<evidence type="ECO:0000313" key="3">
    <source>
        <dbReference type="EMBL" id="MBD1388634.1"/>
    </source>
</evidence>
<gene>
    <name evidence="3" type="ORF">IC617_04260</name>
</gene>
<sequence length="382" mass="41839">MAKLSIHALSMALSGVAMSSAVVAAPTHHIEQNGSVVIEAEHFASQHLDAKRRWLVFDHQSIPHPYADADPIHSEQASNGAYIELLPDTRVNHHETLILGENFSAEPGQVAVLSYPVYFANPGKYYVWARAFSTGSEDNGLHIGLNGQWPESGQRLQLCDGKDQWTWSSAQRVPDNHCGEPHTISVQIETAGVHNVMLSMREDGFELDKLILSNDANFTPEGVATAETLSVRPALPKKQLLRAIDSYKRALFASSDFDQVASQLISNSDKQQIAVDTTSASNLDKFHSVSLQIGRKDTGHYPLTLVTLSEGQAQSRYLVKLNDTVIGEFTNPKTASVGAELYFHIPAVTLNEGDRLEVASMARSDQPSASQGRWRALVVVPH</sequence>
<keyword evidence="4" id="KW-1185">Reference proteome</keyword>
<evidence type="ECO:0000256" key="1">
    <source>
        <dbReference type="SAM" id="SignalP"/>
    </source>
</evidence>
<protein>
    <recommendedName>
        <fullName evidence="2">Gylcosyl hydrolase 115 C-terminal domain-containing protein</fullName>
    </recommendedName>
</protein>
<comment type="caution">
    <text evidence="3">The sequence shown here is derived from an EMBL/GenBank/DDBJ whole genome shotgun (WGS) entry which is preliminary data.</text>
</comment>
<dbReference type="AlphaFoldDB" id="A0A8J6UDV8"/>
<evidence type="ECO:0000259" key="2">
    <source>
        <dbReference type="Pfam" id="PF17829"/>
    </source>
</evidence>
<feature type="signal peptide" evidence="1">
    <location>
        <begin position="1"/>
        <end position="24"/>
    </location>
</feature>
<organism evidence="3 4">
    <name type="scientific">Neiella litorisoli</name>
    <dbReference type="NCBI Taxonomy" id="2771431"/>
    <lineage>
        <taxon>Bacteria</taxon>
        <taxon>Pseudomonadati</taxon>
        <taxon>Pseudomonadota</taxon>
        <taxon>Gammaproteobacteria</taxon>
        <taxon>Alteromonadales</taxon>
        <taxon>Echinimonadaceae</taxon>
        <taxon>Neiella</taxon>
    </lineage>
</organism>
<dbReference type="Pfam" id="PF17829">
    <property type="entry name" value="GH115_C"/>
    <property type="match status" value="1"/>
</dbReference>
<proteinExistence type="predicted"/>
<accession>A0A8J6UDV8</accession>
<feature type="chain" id="PRO_5035151328" description="Gylcosyl hydrolase 115 C-terminal domain-containing protein" evidence="1">
    <location>
        <begin position="25"/>
        <end position="382"/>
    </location>
</feature>
<keyword evidence="1" id="KW-0732">Signal</keyword>
<name>A0A8J6UDV8_9GAMM</name>
<dbReference type="Proteomes" id="UP000638014">
    <property type="component" value="Unassembled WGS sequence"/>
</dbReference>
<dbReference type="Gene3D" id="2.60.120.1620">
    <property type="match status" value="1"/>
</dbReference>
<reference evidence="3" key="1">
    <citation type="submission" date="2020-09" db="EMBL/GenBank/DDBJ databases">
        <title>A novel bacterium of genus Neiella, isolated from South China Sea.</title>
        <authorList>
            <person name="Huang H."/>
            <person name="Mo K."/>
            <person name="Hu Y."/>
        </authorList>
    </citation>
    <scope>NUCLEOTIDE SEQUENCE</scope>
    <source>
        <strain evidence="3">HB171785</strain>
    </source>
</reference>
<dbReference type="EMBL" id="JACXAF010000004">
    <property type="protein sequence ID" value="MBD1388634.1"/>
    <property type="molecule type" value="Genomic_DNA"/>
</dbReference>
<dbReference type="InterPro" id="IPR041437">
    <property type="entry name" value="GH115_C"/>
</dbReference>
<dbReference type="RefSeq" id="WP_191143746.1">
    <property type="nucleotide sequence ID" value="NZ_JACXAF010000004.1"/>
</dbReference>
<evidence type="ECO:0000313" key="4">
    <source>
        <dbReference type="Proteomes" id="UP000638014"/>
    </source>
</evidence>